<dbReference type="SMART" id="SM00382">
    <property type="entry name" value="AAA"/>
    <property type="match status" value="1"/>
</dbReference>
<name>A0A545TRT4_9PROT</name>
<dbReference type="InterPro" id="IPR003593">
    <property type="entry name" value="AAA+_ATPase"/>
</dbReference>
<evidence type="ECO:0000256" key="2">
    <source>
        <dbReference type="ARBA" id="ARBA00022448"/>
    </source>
</evidence>
<evidence type="ECO:0000256" key="5">
    <source>
        <dbReference type="ARBA" id="ARBA00022970"/>
    </source>
</evidence>
<protein>
    <submittedName>
        <fullName evidence="7">ABC transporter ATP-binding protein</fullName>
    </submittedName>
</protein>
<dbReference type="PANTHER" id="PTHR43820:SF2">
    <property type="entry name" value="ABC TRANSPORTER ATP-BINDING PROTEIN"/>
    <property type="match status" value="1"/>
</dbReference>
<gene>
    <name evidence="7" type="ORF">FKG95_12465</name>
</gene>
<keyword evidence="8" id="KW-1185">Reference proteome</keyword>
<organism evidence="7 8">
    <name type="scientific">Denitrobaculum tricleocarpae</name>
    <dbReference type="NCBI Taxonomy" id="2591009"/>
    <lineage>
        <taxon>Bacteria</taxon>
        <taxon>Pseudomonadati</taxon>
        <taxon>Pseudomonadota</taxon>
        <taxon>Alphaproteobacteria</taxon>
        <taxon>Rhodospirillales</taxon>
        <taxon>Rhodospirillaceae</taxon>
        <taxon>Denitrobaculum</taxon>
    </lineage>
</organism>
<evidence type="ECO:0000313" key="8">
    <source>
        <dbReference type="Proteomes" id="UP000315252"/>
    </source>
</evidence>
<evidence type="ECO:0000313" key="7">
    <source>
        <dbReference type="EMBL" id="TQV79940.1"/>
    </source>
</evidence>
<sequence>MLSVENIHSYYGASHILHGVSLEVNQGEVVALLGRNGAGKTTTLRSIIGLTPPKQGQIHLKGKETTGHKPHAMARVGVSYMPETRGIFPSLTVYENLTLAAGRRPGPWTIARIFEIFPRLEARRTNGGAQLSGGEQQMLAIARTLLLNPDLLLLDEPTEGLAPIIVQDIEERLEAIKREGMTILLVEQNFRFATNLADRVYVLGKGEIQWSGTAGEILADDHTQKTWLGV</sequence>
<dbReference type="GO" id="GO:0005524">
    <property type="term" value="F:ATP binding"/>
    <property type="evidence" value="ECO:0007669"/>
    <property type="project" value="UniProtKB-KW"/>
</dbReference>
<dbReference type="PANTHER" id="PTHR43820">
    <property type="entry name" value="HIGH-AFFINITY BRANCHED-CHAIN AMINO ACID TRANSPORT ATP-BINDING PROTEIN LIVF"/>
    <property type="match status" value="1"/>
</dbReference>
<dbReference type="GO" id="GO:0015658">
    <property type="term" value="F:branched-chain amino acid transmembrane transporter activity"/>
    <property type="evidence" value="ECO:0007669"/>
    <property type="project" value="TreeGrafter"/>
</dbReference>
<dbReference type="CDD" id="cd03224">
    <property type="entry name" value="ABC_TM1139_LivF_branched"/>
    <property type="match status" value="1"/>
</dbReference>
<evidence type="ECO:0000259" key="6">
    <source>
        <dbReference type="PROSITE" id="PS50893"/>
    </source>
</evidence>
<evidence type="ECO:0000256" key="4">
    <source>
        <dbReference type="ARBA" id="ARBA00022840"/>
    </source>
</evidence>
<keyword evidence="2" id="KW-0813">Transport</keyword>
<dbReference type="GO" id="GO:0016887">
    <property type="term" value="F:ATP hydrolysis activity"/>
    <property type="evidence" value="ECO:0007669"/>
    <property type="project" value="InterPro"/>
</dbReference>
<comment type="similarity">
    <text evidence="1">Belongs to the ABC transporter superfamily.</text>
</comment>
<dbReference type="InterPro" id="IPR052156">
    <property type="entry name" value="BCAA_Transport_ATP-bd_LivF"/>
</dbReference>
<dbReference type="GO" id="GO:0015807">
    <property type="term" value="P:L-amino acid transport"/>
    <property type="evidence" value="ECO:0007669"/>
    <property type="project" value="TreeGrafter"/>
</dbReference>
<evidence type="ECO:0000256" key="3">
    <source>
        <dbReference type="ARBA" id="ARBA00022741"/>
    </source>
</evidence>
<dbReference type="InterPro" id="IPR027417">
    <property type="entry name" value="P-loop_NTPase"/>
</dbReference>
<dbReference type="InterPro" id="IPR003439">
    <property type="entry name" value="ABC_transporter-like_ATP-bd"/>
</dbReference>
<dbReference type="PROSITE" id="PS00211">
    <property type="entry name" value="ABC_TRANSPORTER_1"/>
    <property type="match status" value="1"/>
</dbReference>
<dbReference type="EMBL" id="VHSH01000004">
    <property type="protein sequence ID" value="TQV79940.1"/>
    <property type="molecule type" value="Genomic_DNA"/>
</dbReference>
<dbReference type="PROSITE" id="PS50893">
    <property type="entry name" value="ABC_TRANSPORTER_2"/>
    <property type="match status" value="1"/>
</dbReference>
<evidence type="ECO:0000256" key="1">
    <source>
        <dbReference type="ARBA" id="ARBA00005417"/>
    </source>
</evidence>
<dbReference type="SUPFAM" id="SSF52540">
    <property type="entry name" value="P-loop containing nucleoside triphosphate hydrolases"/>
    <property type="match status" value="1"/>
</dbReference>
<proteinExistence type="inferred from homology"/>
<keyword evidence="5" id="KW-0029">Amino-acid transport</keyword>
<dbReference type="InterPro" id="IPR017871">
    <property type="entry name" value="ABC_transporter-like_CS"/>
</dbReference>
<dbReference type="AlphaFoldDB" id="A0A545TRT4"/>
<accession>A0A545TRT4</accession>
<dbReference type="Gene3D" id="3.40.50.300">
    <property type="entry name" value="P-loop containing nucleotide triphosphate hydrolases"/>
    <property type="match status" value="1"/>
</dbReference>
<dbReference type="Pfam" id="PF00005">
    <property type="entry name" value="ABC_tran"/>
    <property type="match status" value="1"/>
</dbReference>
<reference evidence="7 8" key="1">
    <citation type="submission" date="2019-06" db="EMBL/GenBank/DDBJ databases">
        <title>Whole genome sequence for Rhodospirillaceae sp. R148.</title>
        <authorList>
            <person name="Wang G."/>
        </authorList>
    </citation>
    <scope>NUCLEOTIDE SEQUENCE [LARGE SCALE GENOMIC DNA]</scope>
    <source>
        <strain evidence="7 8">R148</strain>
    </source>
</reference>
<keyword evidence="4 7" id="KW-0067">ATP-binding</keyword>
<keyword evidence="3" id="KW-0547">Nucleotide-binding</keyword>
<feature type="domain" description="ABC transporter" evidence="6">
    <location>
        <begin position="2"/>
        <end position="230"/>
    </location>
</feature>
<dbReference type="OrthoDB" id="9775250at2"/>
<comment type="caution">
    <text evidence="7">The sequence shown here is derived from an EMBL/GenBank/DDBJ whole genome shotgun (WGS) entry which is preliminary data.</text>
</comment>
<dbReference type="Proteomes" id="UP000315252">
    <property type="component" value="Unassembled WGS sequence"/>
</dbReference>